<evidence type="ECO:0000313" key="3">
    <source>
        <dbReference type="Proteomes" id="UP001586593"/>
    </source>
</evidence>
<name>A0ABR3VSZ7_9PEZI</name>
<sequence>MKMRPPPGAARRDGHWRGCRRPSRVSLRPSRDGWQRDPLNTTNLGLQRRKQPSAATGRGGANRTGPMMHGQSEGGGSSAGSCRPDRLEFHSTTPSGFFHPGIASLTIPGFMRAVGVQPRSVRLVASSNET</sequence>
<gene>
    <name evidence="2" type="ORF">VTK73DRAFT_1761</name>
</gene>
<comment type="caution">
    <text evidence="2">The sequence shown here is derived from an EMBL/GenBank/DDBJ whole genome shotgun (WGS) entry which is preliminary data.</text>
</comment>
<dbReference type="EMBL" id="JAZHXJ010001450">
    <property type="protein sequence ID" value="KAL1844808.1"/>
    <property type="molecule type" value="Genomic_DNA"/>
</dbReference>
<evidence type="ECO:0000256" key="1">
    <source>
        <dbReference type="SAM" id="MobiDB-lite"/>
    </source>
</evidence>
<feature type="region of interest" description="Disordered" evidence="1">
    <location>
        <begin position="1"/>
        <end position="93"/>
    </location>
</feature>
<protein>
    <submittedName>
        <fullName evidence="2">Uncharacterized protein</fullName>
    </submittedName>
</protein>
<organism evidence="2 3">
    <name type="scientific">Phialemonium thermophilum</name>
    <dbReference type="NCBI Taxonomy" id="223376"/>
    <lineage>
        <taxon>Eukaryota</taxon>
        <taxon>Fungi</taxon>
        <taxon>Dikarya</taxon>
        <taxon>Ascomycota</taxon>
        <taxon>Pezizomycotina</taxon>
        <taxon>Sordariomycetes</taxon>
        <taxon>Sordariomycetidae</taxon>
        <taxon>Cephalothecales</taxon>
        <taxon>Cephalothecaceae</taxon>
        <taxon>Phialemonium</taxon>
    </lineage>
</organism>
<keyword evidence="3" id="KW-1185">Reference proteome</keyword>
<evidence type="ECO:0000313" key="2">
    <source>
        <dbReference type="EMBL" id="KAL1844808.1"/>
    </source>
</evidence>
<dbReference type="Proteomes" id="UP001586593">
    <property type="component" value="Unassembled WGS sequence"/>
</dbReference>
<proteinExistence type="predicted"/>
<reference evidence="2 3" key="1">
    <citation type="journal article" date="2024" name="Commun. Biol.">
        <title>Comparative genomic analysis of thermophilic fungi reveals convergent evolutionary adaptations and gene losses.</title>
        <authorList>
            <person name="Steindorff A.S."/>
            <person name="Aguilar-Pontes M.V."/>
            <person name="Robinson A.J."/>
            <person name="Andreopoulos B."/>
            <person name="LaButti K."/>
            <person name="Kuo A."/>
            <person name="Mondo S."/>
            <person name="Riley R."/>
            <person name="Otillar R."/>
            <person name="Haridas S."/>
            <person name="Lipzen A."/>
            <person name="Grimwood J."/>
            <person name="Schmutz J."/>
            <person name="Clum A."/>
            <person name="Reid I.D."/>
            <person name="Moisan M.C."/>
            <person name="Butler G."/>
            <person name="Nguyen T.T.M."/>
            <person name="Dewar K."/>
            <person name="Conant G."/>
            <person name="Drula E."/>
            <person name="Henrissat B."/>
            <person name="Hansel C."/>
            <person name="Singer S."/>
            <person name="Hutchinson M.I."/>
            <person name="de Vries R.P."/>
            <person name="Natvig D.O."/>
            <person name="Powell A.J."/>
            <person name="Tsang A."/>
            <person name="Grigoriev I.V."/>
        </authorList>
    </citation>
    <scope>NUCLEOTIDE SEQUENCE [LARGE SCALE GENOMIC DNA]</scope>
    <source>
        <strain evidence="2 3">ATCC 24622</strain>
    </source>
</reference>
<accession>A0ABR3VSZ7</accession>